<dbReference type="Proteomes" id="UP000443843">
    <property type="component" value="Unassembled WGS sequence"/>
</dbReference>
<dbReference type="EMBL" id="WNXQ01000006">
    <property type="protein sequence ID" value="MWB78648.1"/>
    <property type="molecule type" value="Genomic_DNA"/>
</dbReference>
<comment type="caution">
    <text evidence="1">The sequence shown here is derived from an EMBL/GenBank/DDBJ whole genome shotgun (WGS) entry which is preliminary data.</text>
</comment>
<gene>
    <name evidence="1" type="ORF">GLS40_11475</name>
</gene>
<proteinExistence type="predicted"/>
<feature type="non-terminal residue" evidence="1">
    <location>
        <position position="184"/>
    </location>
</feature>
<evidence type="ECO:0000313" key="2">
    <source>
        <dbReference type="Proteomes" id="UP000443843"/>
    </source>
</evidence>
<evidence type="ECO:0000313" key="1">
    <source>
        <dbReference type="EMBL" id="MWB78648.1"/>
    </source>
</evidence>
<sequence>MARRGRQEGGPVDRAAFRLWVMLWPLMRPVALMRHRAVALAALRGARRGEAGRMARAVTARGQGDPWRVVTRAVAMTHGWLVADRDPARRRATFELAGLALAQHPRGVRMVQAIGAVGDDPALMAAFDRLGIPLTPLPDDLPPDARQALAGRRAVLGSFRGACRDTLRDRVVLGEAASGLRLAT</sequence>
<reference evidence="1 2" key="1">
    <citation type="submission" date="2019-11" db="EMBL/GenBank/DDBJ databases">
        <title>Pseudooceanicola pacifica sp. nov., isolated from deep-sea sediment of the Pacific Ocean.</title>
        <authorList>
            <person name="Lyu L."/>
        </authorList>
    </citation>
    <scope>NUCLEOTIDE SEQUENCE [LARGE SCALE GENOMIC DNA]</scope>
    <source>
        <strain evidence="1 2">216_PA32_1</strain>
    </source>
</reference>
<protein>
    <submittedName>
        <fullName evidence="1">Uncharacterized protein</fullName>
    </submittedName>
</protein>
<organism evidence="1 2">
    <name type="scientific">Pseudooceanicola pacificus</name>
    <dbReference type="NCBI Taxonomy" id="2676438"/>
    <lineage>
        <taxon>Bacteria</taxon>
        <taxon>Pseudomonadati</taxon>
        <taxon>Pseudomonadota</taxon>
        <taxon>Alphaproteobacteria</taxon>
        <taxon>Rhodobacterales</taxon>
        <taxon>Paracoccaceae</taxon>
        <taxon>Pseudooceanicola</taxon>
    </lineage>
</organism>
<keyword evidence="2" id="KW-1185">Reference proteome</keyword>
<dbReference type="RefSeq" id="WP_160382868.1">
    <property type="nucleotide sequence ID" value="NZ_WNXQ01000006.1"/>
</dbReference>
<dbReference type="AlphaFoldDB" id="A0A844WCD7"/>
<accession>A0A844WCD7</accession>
<name>A0A844WCD7_9RHOB</name>